<comment type="cofactor">
    <cofactor evidence="2">
        <name>Mg(2+)</name>
        <dbReference type="ChEBI" id="CHEBI:18420"/>
    </cofactor>
</comment>
<evidence type="ECO:0000256" key="10">
    <source>
        <dbReference type="ARBA" id="ARBA00022909"/>
    </source>
</evidence>
<proteinExistence type="inferred from homology"/>
<dbReference type="InterPro" id="IPR006390">
    <property type="entry name" value="DHP_synth_dom"/>
</dbReference>
<dbReference type="GO" id="GO:0046654">
    <property type="term" value="P:tetrahydrofolate biosynthetic process"/>
    <property type="evidence" value="ECO:0007669"/>
    <property type="project" value="TreeGrafter"/>
</dbReference>
<dbReference type="PROSITE" id="PS00793">
    <property type="entry name" value="DHPS_2"/>
    <property type="match status" value="1"/>
</dbReference>
<evidence type="ECO:0000259" key="12">
    <source>
        <dbReference type="PROSITE" id="PS50972"/>
    </source>
</evidence>
<dbReference type="PANTHER" id="PTHR20941:SF1">
    <property type="entry name" value="FOLIC ACID SYNTHESIS PROTEIN FOL1"/>
    <property type="match status" value="1"/>
</dbReference>
<dbReference type="InterPro" id="IPR045031">
    <property type="entry name" value="DHP_synth-like"/>
</dbReference>
<organism evidence="13 14">
    <name type="scientific">Candidatus Schekmanbacteria bacterium RBG_13_48_7</name>
    <dbReference type="NCBI Taxonomy" id="1817878"/>
    <lineage>
        <taxon>Bacteria</taxon>
        <taxon>Candidatus Schekmaniibacteriota</taxon>
    </lineage>
</organism>
<keyword evidence="9" id="KW-0460">Magnesium</keyword>
<dbReference type="EMBL" id="MGDD01000154">
    <property type="protein sequence ID" value="OGL45948.1"/>
    <property type="molecule type" value="Genomic_DNA"/>
</dbReference>
<comment type="catalytic activity">
    <reaction evidence="1">
        <text>(7,8-dihydropterin-6-yl)methyl diphosphate + 4-aminobenzoate = 7,8-dihydropteroate + diphosphate</text>
        <dbReference type="Rhea" id="RHEA:19949"/>
        <dbReference type="ChEBI" id="CHEBI:17836"/>
        <dbReference type="ChEBI" id="CHEBI:17839"/>
        <dbReference type="ChEBI" id="CHEBI:33019"/>
        <dbReference type="ChEBI" id="CHEBI:72950"/>
        <dbReference type="EC" id="2.5.1.15"/>
    </reaction>
</comment>
<protein>
    <recommendedName>
        <fullName evidence="6">Dihydropteroate synthase</fullName>
        <ecNumber evidence="5">2.5.1.15</ecNumber>
    </recommendedName>
    <alternativeName>
        <fullName evidence="11">Dihydropteroate pyrophosphorylase</fullName>
    </alternativeName>
</protein>
<dbReference type="PROSITE" id="PS50972">
    <property type="entry name" value="PTERIN_BINDING"/>
    <property type="match status" value="1"/>
</dbReference>
<evidence type="ECO:0000313" key="14">
    <source>
        <dbReference type="Proteomes" id="UP000179266"/>
    </source>
</evidence>
<comment type="caution">
    <text evidence="13">The sequence shown here is derived from an EMBL/GenBank/DDBJ whole genome shotgun (WGS) entry which is preliminary data.</text>
</comment>
<dbReference type="AlphaFoldDB" id="A0A1F7RY10"/>
<dbReference type="Proteomes" id="UP000179266">
    <property type="component" value="Unassembled WGS sequence"/>
</dbReference>
<accession>A0A1F7RY10</accession>
<sequence>LEDQASVENVMKKIGVHPEGITRMVHKAIHFVIYLENIGYKAAHILKQEILALGGDAAVSTGISGFTATETDVLLMGTKKQILRLISKLKLQPFGSKKVAIELEFILKNNETSARHFFCGNREFIIEREPLIMGVLNITPDSFSDGNLYMNPADAVDRALEMIEEGADIIDIGAESTRPGAYIINEQEELNRILPVLKDLIKRTSVPISVDTYKEEVARTALENGASLINDISGLRTCPGIASLAAKWKASLVIMHMQGTPQNMQDNPSYKDVNREILDFLRERVLFAESEGVEPDHIAIDPGIGFGKTVNHNLEILKNLNQYRSLGKPLLLGPSRKSFIGKILHREVHERLAGTAAVVASSVLTGADILRVHDIRFMKDVIQMTGSIKNYNNHHELTNLNL</sequence>
<evidence type="ECO:0000256" key="8">
    <source>
        <dbReference type="ARBA" id="ARBA00022723"/>
    </source>
</evidence>
<dbReference type="PANTHER" id="PTHR20941">
    <property type="entry name" value="FOLATE SYNTHESIS PROTEINS"/>
    <property type="match status" value="1"/>
</dbReference>
<comment type="similarity">
    <text evidence="4">Belongs to the DHPS family.</text>
</comment>
<dbReference type="Pfam" id="PF00809">
    <property type="entry name" value="Pterin_bind"/>
    <property type="match status" value="1"/>
</dbReference>
<dbReference type="GO" id="GO:0046656">
    <property type="term" value="P:folic acid biosynthetic process"/>
    <property type="evidence" value="ECO:0007669"/>
    <property type="project" value="UniProtKB-KW"/>
</dbReference>
<gene>
    <name evidence="13" type="ORF">A2161_00945</name>
</gene>
<keyword evidence="8" id="KW-0479">Metal-binding</keyword>
<evidence type="ECO:0000256" key="6">
    <source>
        <dbReference type="ARBA" id="ARBA00016919"/>
    </source>
</evidence>
<keyword evidence="7" id="KW-0808">Transferase</keyword>
<reference evidence="13 14" key="1">
    <citation type="journal article" date="2016" name="Nat. Commun.">
        <title>Thousands of microbial genomes shed light on interconnected biogeochemical processes in an aquifer system.</title>
        <authorList>
            <person name="Anantharaman K."/>
            <person name="Brown C.T."/>
            <person name="Hug L.A."/>
            <person name="Sharon I."/>
            <person name="Castelle C.J."/>
            <person name="Probst A.J."/>
            <person name="Thomas B.C."/>
            <person name="Singh A."/>
            <person name="Wilkins M.J."/>
            <person name="Karaoz U."/>
            <person name="Brodie E.L."/>
            <person name="Williams K.H."/>
            <person name="Hubbard S.S."/>
            <person name="Banfield J.F."/>
        </authorList>
    </citation>
    <scope>NUCLEOTIDE SEQUENCE [LARGE SCALE GENOMIC DNA]</scope>
</reference>
<dbReference type="CDD" id="cd00739">
    <property type="entry name" value="DHPS"/>
    <property type="match status" value="1"/>
</dbReference>
<evidence type="ECO:0000256" key="9">
    <source>
        <dbReference type="ARBA" id="ARBA00022842"/>
    </source>
</evidence>
<comment type="pathway">
    <text evidence="3">Cofactor biosynthesis; tetrahydrofolate biosynthesis; 7,8-dihydrofolate from 2-amino-4-hydroxy-6-hydroxymethyl-7,8-dihydropteridine diphosphate and 4-aminobenzoate: step 1/2.</text>
</comment>
<feature type="non-terminal residue" evidence="13">
    <location>
        <position position="1"/>
    </location>
</feature>
<evidence type="ECO:0000256" key="1">
    <source>
        <dbReference type="ARBA" id="ARBA00000012"/>
    </source>
</evidence>
<evidence type="ECO:0000256" key="3">
    <source>
        <dbReference type="ARBA" id="ARBA00004763"/>
    </source>
</evidence>
<dbReference type="GO" id="GO:0005829">
    <property type="term" value="C:cytosol"/>
    <property type="evidence" value="ECO:0007669"/>
    <property type="project" value="TreeGrafter"/>
</dbReference>
<dbReference type="InterPro" id="IPR011005">
    <property type="entry name" value="Dihydropteroate_synth-like_sf"/>
</dbReference>
<name>A0A1F7RY10_9BACT</name>
<dbReference type="FunFam" id="3.20.20.20:FF:000006">
    <property type="entry name" value="Dihydropteroate synthase"/>
    <property type="match status" value="1"/>
</dbReference>
<dbReference type="EC" id="2.5.1.15" evidence="5"/>
<evidence type="ECO:0000256" key="5">
    <source>
        <dbReference type="ARBA" id="ARBA00012458"/>
    </source>
</evidence>
<evidence type="ECO:0000256" key="4">
    <source>
        <dbReference type="ARBA" id="ARBA00009503"/>
    </source>
</evidence>
<dbReference type="NCBIfam" id="TIGR01496">
    <property type="entry name" value="DHPS"/>
    <property type="match status" value="1"/>
</dbReference>
<evidence type="ECO:0000256" key="11">
    <source>
        <dbReference type="ARBA" id="ARBA00030193"/>
    </source>
</evidence>
<evidence type="ECO:0000256" key="7">
    <source>
        <dbReference type="ARBA" id="ARBA00022679"/>
    </source>
</evidence>
<dbReference type="InterPro" id="IPR000489">
    <property type="entry name" value="Pterin-binding_dom"/>
</dbReference>
<feature type="domain" description="Pterin-binding" evidence="12">
    <location>
        <begin position="130"/>
        <end position="383"/>
    </location>
</feature>
<evidence type="ECO:0000256" key="2">
    <source>
        <dbReference type="ARBA" id="ARBA00001946"/>
    </source>
</evidence>
<dbReference type="GO" id="GO:0004156">
    <property type="term" value="F:dihydropteroate synthase activity"/>
    <property type="evidence" value="ECO:0007669"/>
    <property type="project" value="UniProtKB-EC"/>
</dbReference>
<keyword evidence="10" id="KW-0289">Folate biosynthesis</keyword>
<dbReference type="Gene3D" id="3.20.20.20">
    <property type="entry name" value="Dihydropteroate synthase-like"/>
    <property type="match status" value="1"/>
</dbReference>
<dbReference type="SUPFAM" id="SSF51717">
    <property type="entry name" value="Dihydropteroate synthetase-like"/>
    <property type="match status" value="1"/>
</dbReference>
<evidence type="ECO:0000313" key="13">
    <source>
        <dbReference type="EMBL" id="OGL45948.1"/>
    </source>
</evidence>
<dbReference type="GO" id="GO:0046872">
    <property type="term" value="F:metal ion binding"/>
    <property type="evidence" value="ECO:0007669"/>
    <property type="project" value="UniProtKB-KW"/>
</dbReference>